<reference evidence="1" key="1">
    <citation type="submission" date="2014-11" db="EMBL/GenBank/DDBJ databases">
        <authorList>
            <person name="Amaro Gonzalez C."/>
        </authorList>
    </citation>
    <scope>NUCLEOTIDE SEQUENCE</scope>
</reference>
<sequence length="65" mass="7559">MCKALCPPVTLDHRTRALEGSSDCTIMERICKHTELVGPHLIHKGALWKFEIWDRKQKKNTIQNM</sequence>
<protein>
    <submittedName>
        <fullName evidence="1">Uncharacterized protein</fullName>
    </submittedName>
</protein>
<organism evidence="1">
    <name type="scientific">Anguilla anguilla</name>
    <name type="common">European freshwater eel</name>
    <name type="synonym">Muraena anguilla</name>
    <dbReference type="NCBI Taxonomy" id="7936"/>
    <lineage>
        <taxon>Eukaryota</taxon>
        <taxon>Metazoa</taxon>
        <taxon>Chordata</taxon>
        <taxon>Craniata</taxon>
        <taxon>Vertebrata</taxon>
        <taxon>Euteleostomi</taxon>
        <taxon>Actinopterygii</taxon>
        <taxon>Neopterygii</taxon>
        <taxon>Teleostei</taxon>
        <taxon>Anguilliformes</taxon>
        <taxon>Anguillidae</taxon>
        <taxon>Anguilla</taxon>
    </lineage>
</organism>
<reference evidence="1" key="2">
    <citation type="journal article" date="2015" name="Fish Shellfish Immunol.">
        <title>Early steps in the European eel (Anguilla anguilla)-Vibrio vulnificus interaction in the gills: Role of the RtxA13 toxin.</title>
        <authorList>
            <person name="Callol A."/>
            <person name="Pajuelo D."/>
            <person name="Ebbesson L."/>
            <person name="Teles M."/>
            <person name="MacKenzie S."/>
            <person name="Amaro C."/>
        </authorList>
    </citation>
    <scope>NUCLEOTIDE SEQUENCE</scope>
</reference>
<proteinExistence type="predicted"/>
<dbReference type="AlphaFoldDB" id="A0A0E9X888"/>
<accession>A0A0E9X888</accession>
<dbReference type="EMBL" id="GBXM01009773">
    <property type="protein sequence ID" value="JAH98804.1"/>
    <property type="molecule type" value="Transcribed_RNA"/>
</dbReference>
<evidence type="ECO:0000313" key="1">
    <source>
        <dbReference type="EMBL" id="JAH98804.1"/>
    </source>
</evidence>
<name>A0A0E9X888_ANGAN</name>